<dbReference type="PANTHER" id="PTHR34610">
    <property type="entry name" value="SSL7007 PROTEIN"/>
    <property type="match status" value="1"/>
</dbReference>
<dbReference type="SUPFAM" id="SSF88723">
    <property type="entry name" value="PIN domain-like"/>
    <property type="match status" value="1"/>
</dbReference>
<feature type="domain" description="PIN" evidence="1">
    <location>
        <begin position="1"/>
        <end position="115"/>
    </location>
</feature>
<dbReference type="RefSeq" id="WP_220582638.1">
    <property type="nucleotide sequence ID" value="NZ_RKLT01000036.1"/>
</dbReference>
<accession>A0AAW4PJB0</accession>
<protein>
    <submittedName>
        <fullName evidence="2">Toxin-antitoxin system toxin component, PIN family</fullName>
    </submittedName>
</protein>
<dbReference type="PANTHER" id="PTHR34610:SF4">
    <property type="entry name" value="SLL8027 PROTEIN"/>
    <property type="match status" value="1"/>
</dbReference>
<evidence type="ECO:0000313" key="3">
    <source>
        <dbReference type="Proteomes" id="UP001430455"/>
    </source>
</evidence>
<sequence length="151" mass="16846">MKAVLDTNVLISSVLSTGVPHDIVVAGFNDEYQLIVSVPTLTEFRETLLKYPDRFHLDPEEVQTEVETIRYFAEFVDPATDVTVVADDPDDDKFLEAAVAGNVDYVVSGDTHLLDLESFRGIDIVTPRTFYRRSRPSASGLNPEGEGRKLR</sequence>
<comment type="caution">
    <text evidence="2">The sequence shown here is derived from an EMBL/GenBank/DDBJ whole genome shotgun (WGS) entry which is preliminary data.</text>
</comment>
<dbReference type="SMART" id="SM00670">
    <property type="entry name" value="PINc"/>
    <property type="match status" value="1"/>
</dbReference>
<dbReference type="InterPro" id="IPR029060">
    <property type="entry name" value="PIN-like_dom_sf"/>
</dbReference>
<dbReference type="NCBIfam" id="TIGR00305">
    <property type="entry name" value="putative toxin-antitoxin system toxin component, PIN family"/>
    <property type="match status" value="1"/>
</dbReference>
<dbReference type="AlphaFoldDB" id="A0AAW4PJB0"/>
<evidence type="ECO:0000259" key="1">
    <source>
        <dbReference type="SMART" id="SM00670"/>
    </source>
</evidence>
<evidence type="ECO:0000313" key="2">
    <source>
        <dbReference type="EMBL" id="MBX0298058.1"/>
    </source>
</evidence>
<dbReference type="InterPro" id="IPR002716">
    <property type="entry name" value="PIN_dom"/>
</dbReference>
<organism evidence="2 3">
    <name type="scientific">Haloarcula nitratireducens</name>
    <dbReference type="NCBI Taxonomy" id="2487749"/>
    <lineage>
        <taxon>Archaea</taxon>
        <taxon>Methanobacteriati</taxon>
        <taxon>Methanobacteriota</taxon>
        <taxon>Stenosarchaea group</taxon>
        <taxon>Halobacteria</taxon>
        <taxon>Halobacteriales</taxon>
        <taxon>Haloarculaceae</taxon>
        <taxon>Haloarcula</taxon>
    </lineage>
</organism>
<proteinExistence type="predicted"/>
<reference evidence="2 3" key="1">
    <citation type="submission" date="2021-06" db="EMBL/GenBank/DDBJ databases">
        <title>Halomicroarcula sp. a new haloarchaeum isolated from saline soil.</title>
        <authorList>
            <person name="Duran-Viseras A."/>
            <person name="Sanchez-Porro C."/>
            <person name="Ventosa A."/>
        </authorList>
    </citation>
    <scope>NUCLEOTIDE SEQUENCE [LARGE SCALE GENOMIC DNA]</scope>
    <source>
        <strain evidence="2 3">F27</strain>
    </source>
</reference>
<gene>
    <name evidence="2" type="ORF">EGH23_24640</name>
</gene>
<dbReference type="EMBL" id="RKLT01000036">
    <property type="protein sequence ID" value="MBX0298058.1"/>
    <property type="molecule type" value="Genomic_DNA"/>
</dbReference>
<dbReference type="InterPro" id="IPR002850">
    <property type="entry name" value="PIN_toxin-like"/>
</dbReference>
<keyword evidence="3" id="KW-1185">Reference proteome</keyword>
<dbReference type="Pfam" id="PF13470">
    <property type="entry name" value="PIN_3"/>
    <property type="match status" value="1"/>
</dbReference>
<dbReference type="Proteomes" id="UP001430455">
    <property type="component" value="Unassembled WGS sequence"/>
</dbReference>
<name>A0AAW4PJB0_9EURY</name>